<dbReference type="InterPro" id="IPR020946">
    <property type="entry name" value="Flavin_mOase-like"/>
</dbReference>
<gene>
    <name evidence="7" type="ORF">PGQ11_005669</name>
</gene>
<dbReference type="PIRSF" id="PIRSF000332">
    <property type="entry name" value="FMO"/>
    <property type="match status" value="1"/>
</dbReference>
<evidence type="ECO:0000256" key="4">
    <source>
        <dbReference type="ARBA" id="ARBA00022857"/>
    </source>
</evidence>
<keyword evidence="8" id="KW-1185">Reference proteome</keyword>
<proteinExistence type="inferred from homology"/>
<sequence>MEHQAADNNPTTSGGIKTVAVIGAGLSGIVSAAHLLRAGIDVTIFERGDAIGGAWIYSERTDRDPPFPNAQRPPRSVGEEGDSWDELQQAMRDTAGPMSVSEAAAHIFAPPGPVYTNMKSRGTEVIMRTTLRDWPEGVKAPIDPGDVVAYLRDIADTYQVRDKIRFRTSVDSITKDGGDDGNPVGDGRGSWRIRTSKLVSTNPKSYKRESETWDFDAVVVAAGRYGIPRVPDILGLAQWKARFPGRVKHTKQYRTAEPYRGKTVLVVGAHISALDITNELVGVAGKVYQSARPTETDFRSRVRRDGETKMEMVAMVAEFTTSADDDEAAEGAMALDDDRTIPAQVVLSDGLVLDDVDHILFATGYLTTFPFLGPVLEQPLTDPQDADEAVVITADARTVHNLHEDIFYIPDPTLAFVGVTQYASTFSLFDIQALVLATVWAGRARLPSQAAMREEQRRRKARLQRLPGALLNGVYLLDDFVIRRLLDWVNEDMMEEEGGSGGNNTLAGPDAEWWAAFRAEREGARAVIGRLQDHYLDTYGTSWEQLQSRDLSSAHK</sequence>
<name>A0ABR2JDJ8_9PEZI</name>
<evidence type="ECO:0000313" key="7">
    <source>
        <dbReference type="EMBL" id="KAK8875155.1"/>
    </source>
</evidence>
<comment type="caution">
    <text evidence="7">The sequence shown here is derived from an EMBL/GenBank/DDBJ whole genome shotgun (WGS) entry which is preliminary data.</text>
</comment>
<evidence type="ECO:0000256" key="3">
    <source>
        <dbReference type="ARBA" id="ARBA00022827"/>
    </source>
</evidence>
<dbReference type="Pfam" id="PF00743">
    <property type="entry name" value="FMO-like"/>
    <property type="match status" value="2"/>
</dbReference>
<evidence type="ECO:0000256" key="2">
    <source>
        <dbReference type="ARBA" id="ARBA00022630"/>
    </source>
</evidence>
<evidence type="ECO:0000256" key="1">
    <source>
        <dbReference type="ARBA" id="ARBA00009183"/>
    </source>
</evidence>
<keyword evidence="5" id="KW-0560">Oxidoreductase</keyword>
<dbReference type="PRINTS" id="PR00419">
    <property type="entry name" value="ADXRDTASE"/>
</dbReference>
<dbReference type="SUPFAM" id="SSF51905">
    <property type="entry name" value="FAD/NAD(P)-binding domain"/>
    <property type="match status" value="2"/>
</dbReference>
<dbReference type="PANTHER" id="PTHR23023">
    <property type="entry name" value="DIMETHYLANILINE MONOOXYGENASE"/>
    <property type="match status" value="1"/>
</dbReference>
<accession>A0ABR2JDJ8</accession>
<reference evidence="7 8" key="1">
    <citation type="journal article" date="2024" name="IMA Fungus">
        <title>Apiospora arundinis, a panoply of carbohydrate-active enzymes and secondary metabolites.</title>
        <authorList>
            <person name="Sorensen T."/>
            <person name="Petersen C."/>
            <person name="Muurmann A.T."/>
            <person name="Christiansen J.V."/>
            <person name="Brundto M.L."/>
            <person name="Overgaard C.K."/>
            <person name="Boysen A.T."/>
            <person name="Wollenberg R.D."/>
            <person name="Larsen T.O."/>
            <person name="Sorensen J.L."/>
            <person name="Nielsen K.L."/>
            <person name="Sondergaard T.E."/>
        </authorList>
    </citation>
    <scope>NUCLEOTIDE SEQUENCE [LARGE SCALE GENOMIC DNA]</scope>
    <source>
        <strain evidence="7 8">AAU 773</strain>
    </source>
</reference>
<comment type="similarity">
    <text evidence="1">Belongs to the FMO family.</text>
</comment>
<dbReference type="EMBL" id="JAPCWZ010000003">
    <property type="protein sequence ID" value="KAK8875155.1"/>
    <property type="molecule type" value="Genomic_DNA"/>
</dbReference>
<dbReference type="Pfam" id="PF13450">
    <property type="entry name" value="NAD_binding_8"/>
    <property type="match status" value="1"/>
</dbReference>
<feature type="region of interest" description="Disordered" evidence="6">
    <location>
        <begin position="59"/>
        <end position="83"/>
    </location>
</feature>
<keyword evidence="3" id="KW-0274">FAD</keyword>
<organism evidence="7 8">
    <name type="scientific">Apiospora arundinis</name>
    <dbReference type="NCBI Taxonomy" id="335852"/>
    <lineage>
        <taxon>Eukaryota</taxon>
        <taxon>Fungi</taxon>
        <taxon>Dikarya</taxon>
        <taxon>Ascomycota</taxon>
        <taxon>Pezizomycotina</taxon>
        <taxon>Sordariomycetes</taxon>
        <taxon>Xylariomycetidae</taxon>
        <taxon>Amphisphaeriales</taxon>
        <taxon>Apiosporaceae</taxon>
        <taxon>Apiospora</taxon>
    </lineage>
</organism>
<keyword evidence="4" id="KW-0521">NADP</keyword>
<dbReference type="InterPro" id="IPR050346">
    <property type="entry name" value="FMO-like"/>
</dbReference>
<dbReference type="Proteomes" id="UP001390339">
    <property type="component" value="Unassembled WGS sequence"/>
</dbReference>
<dbReference type="Gene3D" id="3.50.50.60">
    <property type="entry name" value="FAD/NAD(P)-binding domain"/>
    <property type="match status" value="2"/>
</dbReference>
<dbReference type="InterPro" id="IPR036188">
    <property type="entry name" value="FAD/NAD-bd_sf"/>
</dbReference>
<keyword evidence="2" id="KW-0285">Flavoprotein</keyword>
<evidence type="ECO:0000313" key="8">
    <source>
        <dbReference type="Proteomes" id="UP001390339"/>
    </source>
</evidence>
<evidence type="ECO:0000256" key="6">
    <source>
        <dbReference type="SAM" id="MobiDB-lite"/>
    </source>
</evidence>
<protein>
    <submittedName>
        <fullName evidence="7">FAD/NAD(P)-binding domain-containing protein</fullName>
    </submittedName>
</protein>
<dbReference type="InterPro" id="IPR000960">
    <property type="entry name" value="Flavin_mOase"/>
</dbReference>
<evidence type="ECO:0000256" key="5">
    <source>
        <dbReference type="ARBA" id="ARBA00023002"/>
    </source>
</evidence>